<comment type="caution">
    <text evidence="1">The sequence shown here is derived from an EMBL/GenBank/DDBJ whole genome shotgun (WGS) entry which is preliminary data.</text>
</comment>
<dbReference type="EMBL" id="JAJFAZ020000002">
    <property type="protein sequence ID" value="KAI5346473.1"/>
    <property type="molecule type" value="Genomic_DNA"/>
</dbReference>
<protein>
    <submittedName>
        <fullName evidence="1">Uncharacterized protein</fullName>
    </submittedName>
</protein>
<keyword evidence="2" id="KW-1185">Reference proteome</keyword>
<name>A0AAD4WN03_PRUDU</name>
<evidence type="ECO:0000313" key="1">
    <source>
        <dbReference type="EMBL" id="KAI5346473.1"/>
    </source>
</evidence>
<accession>A0AAD4WN03</accession>
<evidence type="ECO:0000313" key="2">
    <source>
        <dbReference type="Proteomes" id="UP001054821"/>
    </source>
</evidence>
<organism evidence="1 2">
    <name type="scientific">Prunus dulcis</name>
    <name type="common">Almond</name>
    <name type="synonym">Amygdalus dulcis</name>
    <dbReference type="NCBI Taxonomy" id="3755"/>
    <lineage>
        <taxon>Eukaryota</taxon>
        <taxon>Viridiplantae</taxon>
        <taxon>Streptophyta</taxon>
        <taxon>Embryophyta</taxon>
        <taxon>Tracheophyta</taxon>
        <taxon>Spermatophyta</taxon>
        <taxon>Magnoliopsida</taxon>
        <taxon>eudicotyledons</taxon>
        <taxon>Gunneridae</taxon>
        <taxon>Pentapetalae</taxon>
        <taxon>rosids</taxon>
        <taxon>fabids</taxon>
        <taxon>Rosales</taxon>
        <taxon>Rosaceae</taxon>
        <taxon>Amygdaloideae</taxon>
        <taxon>Amygdaleae</taxon>
        <taxon>Prunus</taxon>
    </lineage>
</organism>
<dbReference type="AlphaFoldDB" id="A0AAD4WN03"/>
<dbReference type="Proteomes" id="UP001054821">
    <property type="component" value="Chromosome 2"/>
</dbReference>
<sequence>MECEEVAALVSGETEHCRELPPFLCFMFVSKDGRLERGFDGGVDVEADESYVTVFPWRGQGAWWRWGKDGDTVARDGCWLSGDVNDMNFYVVLTDDAKC</sequence>
<gene>
    <name evidence="1" type="ORF">L3X38_014352</name>
</gene>
<reference evidence="1 2" key="1">
    <citation type="journal article" date="2022" name="G3 (Bethesda)">
        <title>Whole-genome sequence and methylome profiling of the almond [Prunus dulcis (Mill.) D.A. Webb] cultivar 'Nonpareil'.</title>
        <authorList>
            <person name="D'Amico-Willman K.M."/>
            <person name="Ouma W.Z."/>
            <person name="Meulia T."/>
            <person name="Sideli G.M."/>
            <person name="Gradziel T.M."/>
            <person name="Fresnedo-Ramirez J."/>
        </authorList>
    </citation>
    <scope>NUCLEOTIDE SEQUENCE [LARGE SCALE GENOMIC DNA]</scope>
    <source>
        <strain evidence="1">Clone GOH B32 T37-40</strain>
    </source>
</reference>
<proteinExistence type="predicted"/>